<dbReference type="InterPro" id="IPR015672">
    <property type="entry name" value="GPHR/GTG"/>
</dbReference>
<dbReference type="InterPro" id="IPR022535">
    <property type="entry name" value="Golgi_pH-regulator_cons_dom"/>
</dbReference>
<feature type="transmembrane region" description="Helical" evidence="5">
    <location>
        <begin position="396"/>
        <end position="419"/>
    </location>
</feature>
<dbReference type="EMBL" id="JAEPRD010000060">
    <property type="protein sequence ID" value="KAG2202462.1"/>
    <property type="molecule type" value="Genomic_DNA"/>
</dbReference>
<keyword evidence="2 5" id="KW-0812">Transmembrane</keyword>
<keyword evidence="3 5" id="KW-1133">Transmembrane helix</keyword>
<feature type="domain" description="Abscisic acid G-protein coupled receptor-like" evidence="6">
    <location>
        <begin position="287"/>
        <end position="460"/>
    </location>
</feature>
<feature type="transmembrane region" description="Helical" evidence="5">
    <location>
        <begin position="439"/>
        <end position="462"/>
    </location>
</feature>
<comment type="caution">
    <text evidence="8">The sequence shown here is derived from an EMBL/GenBank/DDBJ whole genome shotgun (WGS) entry which is preliminary data.</text>
</comment>
<proteinExistence type="predicted"/>
<evidence type="ECO:0000259" key="6">
    <source>
        <dbReference type="Pfam" id="PF12430"/>
    </source>
</evidence>
<dbReference type="InterPro" id="IPR025969">
    <property type="entry name" value="ABA_GPCR_dom"/>
</dbReference>
<evidence type="ECO:0000256" key="4">
    <source>
        <dbReference type="ARBA" id="ARBA00023136"/>
    </source>
</evidence>
<name>A0A8H7V1X8_9FUNG</name>
<evidence type="ECO:0000256" key="1">
    <source>
        <dbReference type="ARBA" id="ARBA00004141"/>
    </source>
</evidence>
<feature type="transmembrane region" description="Helical" evidence="5">
    <location>
        <begin position="295"/>
        <end position="320"/>
    </location>
</feature>
<keyword evidence="9" id="KW-1185">Reference proteome</keyword>
<dbReference type="Pfam" id="PF12430">
    <property type="entry name" value="ABA_GPCR"/>
    <property type="match status" value="1"/>
</dbReference>
<organism evidence="8 9">
    <name type="scientific">Mucor saturninus</name>
    <dbReference type="NCBI Taxonomy" id="64648"/>
    <lineage>
        <taxon>Eukaryota</taxon>
        <taxon>Fungi</taxon>
        <taxon>Fungi incertae sedis</taxon>
        <taxon>Mucoromycota</taxon>
        <taxon>Mucoromycotina</taxon>
        <taxon>Mucoromycetes</taxon>
        <taxon>Mucorales</taxon>
        <taxon>Mucorineae</taxon>
        <taxon>Mucoraceae</taxon>
        <taxon>Mucor</taxon>
    </lineage>
</organism>
<evidence type="ECO:0000256" key="3">
    <source>
        <dbReference type="ARBA" id="ARBA00022989"/>
    </source>
</evidence>
<protein>
    <recommendedName>
        <fullName evidence="10">Golgi pH regulator</fullName>
    </recommendedName>
</protein>
<dbReference type="OrthoDB" id="264392at2759"/>
<dbReference type="AlphaFoldDB" id="A0A8H7V1X8"/>
<gene>
    <name evidence="8" type="ORF">INT47_013078</name>
</gene>
<dbReference type="PANTHER" id="PTHR15948">
    <property type="entry name" value="G-PROTEIN COUPLED RECEPTOR 89-RELATED"/>
    <property type="match status" value="1"/>
</dbReference>
<dbReference type="Pfam" id="PF12537">
    <property type="entry name" value="GPHR_N"/>
    <property type="match status" value="1"/>
</dbReference>
<evidence type="ECO:0000313" key="8">
    <source>
        <dbReference type="EMBL" id="KAG2202462.1"/>
    </source>
</evidence>
<feature type="transmembrane region" description="Helical" evidence="5">
    <location>
        <begin position="358"/>
        <end position="375"/>
    </location>
</feature>
<evidence type="ECO:0000313" key="9">
    <source>
        <dbReference type="Proteomes" id="UP000603453"/>
    </source>
</evidence>
<evidence type="ECO:0000256" key="5">
    <source>
        <dbReference type="SAM" id="Phobius"/>
    </source>
</evidence>
<accession>A0A8H7V1X8</accession>
<feature type="transmembrane region" description="Helical" evidence="5">
    <location>
        <begin position="49"/>
        <end position="74"/>
    </location>
</feature>
<comment type="subcellular location">
    <subcellularLocation>
        <location evidence="1">Membrane</location>
        <topology evidence="1">Multi-pass membrane protein</topology>
    </subcellularLocation>
</comment>
<feature type="transmembrane region" description="Helical" evidence="5">
    <location>
        <begin position="86"/>
        <end position="106"/>
    </location>
</feature>
<keyword evidence="4 5" id="KW-0472">Membrane</keyword>
<evidence type="ECO:0000259" key="7">
    <source>
        <dbReference type="Pfam" id="PF12537"/>
    </source>
</evidence>
<dbReference type="GO" id="GO:0016020">
    <property type="term" value="C:membrane"/>
    <property type="evidence" value="ECO:0007669"/>
    <property type="project" value="UniProtKB-SubCell"/>
</dbReference>
<sequence>MAAADNIIFVSIQILLLTLGSTSVAKLIFHDYKPPKYFEFNNPLYIPHLLFSLTLSSSCTLFLLVFGEIVHLFSNTARSQYWKFNLDILLLLVIIVIPWFQLYAFLHTTQGWKTKPSVYITTVIWILYLYLFSQIQQYSTLDLSHLAHSTSWIELGIIRISIVGITLISILSGFGVVNTPFNTWSSFKQKVSEQDYTVAERAYKQTEAIIHEKRALLERMYKQEELSDKKEKPKSATLFGKMSSIFSGSEDSETVLLQIEIEQLEGLALNMKSDLDELERGRAKSRFSQTWKGKIWNIVDLIFAVYCIYKLIVTTFNVIFQRTGSSDPITKVLSIMMSHLDRNNLDFKIDPVFWSQQLSFWFAGIIVFGSVRGFLKLLTRLLRVFMHKVTFSTSSILLFAAHMMGMYFLSSVLMMQMSLPAEYRYLISSSLHSVEFVFFQHWSDIIFVASSFISACIIYVIYQTHDAKSMATDFADLELMSVESGFDRRE</sequence>
<feature type="transmembrane region" description="Helical" evidence="5">
    <location>
        <begin position="156"/>
        <end position="177"/>
    </location>
</feature>
<dbReference type="Proteomes" id="UP000603453">
    <property type="component" value="Unassembled WGS sequence"/>
</dbReference>
<dbReference type="PANTHER" id="PTHR15948:SF0">
    <property type="entry name" value="GOLGI PH REGULATOR A-RELATED"/>
    <property type="match status" value="1"/>
</dbReference>
<evidence type="ECO:0000256" key="2">
    <source>
        <dbReference type="ARBA" id="ARBA00022692"/>
    </source>
</evidence>
<reference evidence="8" key="1">
    <citation type="submission" date="2020-12" db="EMBL/GenBank/DDBJ databases">
        <title>Metabolic potential, ecology and presence of endohyphal bacteria is reflected in genomic diversity of Mucoromycotina.</title>
        <authorList>
            <person name="Muszewska A."/>
            <person name="Okrasinska A."/>
            <person name="Steczkiewicz K."/>
            <person name="Drgas O."/>
            <person name="Orlowska M."/>
            <person name="Perlinska-Lenart U."/>
            <person name="Aleksandrzak-Piekarczyk T."/>
            <person name="Szatraj K."/>
            <person name="Zielenkiewicz U."/>
            <person name="Pilsyk S."/>
            <person name="Malc E."/>
            <person name="Mieczkowski P."/>
            <person name="Kruszewska J.S."/>
            <person name="Biernat P."/>
            <person name="Pawlowska J."/>
        </authorList>
    </citation>
    <scope>NUCLEOTIDE SEQUENCE</scope>
    <source>
        <strain evidence="8">WA0000017839</strain>
    </source>
</reference>
<evidence type="ECO:0008006" key="10">
    <source>
        <dbReference type="Google" id="ProtNLM"/>
    </source>
</evidence>
<feature type="domain" description="Golgi pH regulator conserved" evidence="7">
    <location>
        <begin position="154"/>
        <end position="215"/>
    </location>
</feature>
<feature type="transmembrane region" description="Helical" evidence="5">
    <location>
        <begin position="6"/>
        <end position="29"/>
    </location>
</feature>